<sequence length="686" mass="75799">MKEQRQVFAGRVIFDHLPKTAGQAVNAWLSKALGAGCVTPNLIGRHRDLIRRYGGEYSVISAHISFQGTGLDPRYQYLTCLREPIDRAISWLFFLMNNHEAEQLPELWEQAGRFAALPDDPDENFRASVERSFEPEFVKDIRNPYVEHFAAIAGVRPRTDDEKIAAALASVEQYDVWGFYEEMPAFLSDVAALIGLPAPQRIDKVNATRVRPDVGQITPSLRKHLETLNALDIEFYRVLRERRQRERAHRTIAAAPEEVARWQPYEPVTSRAYSMPEFSLVSATLEGGDTYSHGQILRFAIVFSIDADVAELGIGIQIMDGDERWAFGSSNSLLNRPLVGLTRGTYCMRYYLAANLPDGQYVAGFVFSDSRDERTNELAYYEKLVPFQVAMPRAAPSVGYMSLPVDFDCQRVGDVVSVTLRDTAGRLQTEAVLGQLTVGETFDLPVCLENASTQTWVSSSLNPIHLSYRWLDDAGRVVASAPEPEPEPMALPVNLVAPGDALALPMRIVAPSASGRYRLVAMPAVDGQRGFDEHGFTPLSLEFTVTDASVARVYRGADIRLYTQIGLREAGAMASAGQEGFLLFGPYASLPAGRYVVSLEGRCDTPDGGWMDVTWDRGAQVLMRHDVTSGEKSGPIAEFDFELPSSISDLEVRVWVPTGANVRVDTLRIEPLANQQADAGLAVAVG</sequence>
<proteinExistence type="predicted"/>
<gene>
    <name evidence="1" type="ORF">WS71_16465</name>
</gene>
<dbReference type="RefSeq" id="WP_066487194.1">
    <property type="nucleotide sequence ID" value="NZ_CP013389.1"/>
</dbReference>
<name>A0A1B4FZ98_9BURK</name>
<dbReference type="Gene3D" id="3.40.50.300">
    <property type="entry name" value="P-loop containing nucleotide triphosphate hydrolases"/>
    <property type="match status" value="1"/>
</dbReference>
<protein>
    <recommendedName>
        <fullName evidence="3">Wzt C-terminal domain-containing protein</fullName>
    </recommendedName>
</protein>
<dbReference type="InterPro" id="IPR029439">
    <property type="entry name" value="Wzt_C"/>
</dbReference>
<dbReference type="Gene3D" id="2.70.50.60">
    <property type="entry name" value="abc- transporter (atp binding component) like domain"/>
    <property type="match status" value="1"/>
</dbReference>
<accession>A0A1B4FZ98</accession>
<dbReference type="CDD" id="cd10147">
    <property type="entry name" value="Wzt_C-like"/>
    <property type="match status" value="1"/>
</dbReference>
<evidence type="ECO:0008006" key="3">
    <source>
        <dbReference type="Google" id="ProtNLM"/>
    </source>
</evidence>
<dbReference type="AlphaFoldDB" id="A0A1B4FZ98"/>
<dbReference type="Proteomes" id="UP000067711">
    <property type="component" value="Chromosome 1"/>
</dbReference>
<dbReference type="InterPro" id="IPR027417">
    <property type="entry name" value="P-loop_NTPase"/>
</dbReference>
<reference evidence="1 2" key="1">
    <citation type="submission" date="2015-12" db="EMBL/GenBank/DDBJ databases">
        <title>Diversity of Burkholderia near neighbor genomes.</title>
        <authorList>
            <person name="Sahl J."/>
            <person name="Wagner D."/>
            <person name="Keim P."/>
        </authorList>
    </citation>
    <scope>NUCLEOTIDE SEQUENCE [LARGE SCALE GENOMIC DNA]</scope>
    <source>
        <strain evidence="1 2">BDU8</strain>
    </source>
</reference>
<evidence type="ECO:0000313" key="1">
    <source>
        <dbReference type="EMBL" id="AOJ08987.1"/>
    </source>
</evidence>
<evidence type="ECO:0000313" key="2">
    <source>
        <dbReference type="Proteomes" id="UP000067711"/>
    </source>
</evidence>
<dbReference type="EMBL" id="CP013389">
    <property type="protein sequence ID" value="AOJ08987.1"/>
    <property type="molecule type" value="Genomic_DNA"/>
</dbReference>
<organism evidence="1 2">
    <name type="scientific">Burkholderia mayonis</name>
    <dbReference type="NCBI Taxonomy" id="1385591"/>
    <lineage>
        <taxon>Bacteria</taxon>
        <taxon>Pseudomonadati</taxon>
        <taxon>Pseudomonadota</taxon>
        <taxon>Betaproteobacteria</taxon>
        <taxon>Burkholderiales</taxon>
        <taxon>Burkholderiaceae</taxon>
        <taxon>Burkholderia</taxon>
        <taxon>pseudomallei group</taxon>
    </lineage>
</organism>